<gene>
    <name evidence="1" type="ORF">KK2020170_16570</name>
</gene>
<reference evidence="1 2" key="1">
    <citation type="submission" date="2021-06" db="EMBL/GenBank/DDBJ databases">
        <title>Whole genome sequences of Flavobacterium sp. KK2020170 and assembly.</title>
        <authorList>
            <person name="Kitahara K."/>
            <person name="Miyoshi S."/>
            <person name="Uesaka K."/>
        </authorList>
    </citation>
    <scope>NUCLEOTIDE SEQUENCE [LARGE SCALE GENOMIC DNA]</scope>
    <source>
        <strain evidence="1 2">KK2020170</strain>
    </source>
</reference>
<evidence type="ECO:0000313" key="1">
    <source>
        <dbReference type="EMBL" id="BCY28789.1"/>
    </source>
</evidence>
<dbReference type="Proteomes" id="UP000825258">
    <property type="component" value="Chromosome"/>
</dbReference>
<keyword evidence="2" id="KW-1185">Reference proteome</keyword>
<protein>
    <submittedName>
        <fullName evidence="1">Uncharacterized protein</fullName>
    </submittedName>
</protein>
<sequence length="139" mass="16211">MISEFENGTHLTLNSENEEESPIWIELDEGGMLTVGIGVAHKHFYPNIDNLNEGFNEFLHFLTCKKKRTDFYKGKSQFKSIYYYELKNGTYKNYGTVSNLNLSFWKKITENTITQNGFIEHKKIESEIESIKSTMHNNV</sequence>
<dbReference type="EMBL" id="AP024749">
    <property type="protein sequence ID" value="BCY28789.1"/>
    <property type="molecule type" value="Genomic_DNA"/>
</dbReference>
<name>A0ABM7SC34_9FLAO</name>
<evidence type="ECO:0000313" key="2">
    <source>
        <dbReference type="Proteomes" id="UP000825258"/>
    </source>
</evidence>
<proteinExistence type="predicted"/>
<organism evidence="1 2">
    <name type="scientific">Flavobacterium okayamense</name>
    <dbReference type="NCBI Taxonomy" id="2830782"/>
    <lineage>
        <taxon>Bacteria</taxon>
        <taxon>Pseudomonadati</taxon>
        <taxon>Bacteroidota</taxon>
        <taxon>Flavobacteriia</taxon>
        <taxon>Flavobacteriales</taxon>
        <taxon>Flavobacteriaceae</taxon>
        <taxon>Flavobacterium</taxon>
    </lineage>
</organism>
<accession>A0ABM7SC34</accession>